<dbReference type="SFLD" id="SFLDS00003">
    <property type="entry name" value="Haloacid_Dehalogenase"/>
    <property type="match status" value="1"/>
</dbReference>
<dbReference type="InterPro" id="IPR023198">
    <property type="entry name" value="PGP-like_dom2"/>
</dbReference>
<dbReference type="InterPro" id="IPR036412">
    <property type="entry name" value="HAD-like_sf"/>
</dbReference>
<dbReference type="PANTHER" id="PTHR18901">
    <property type="entry name" value="2-DEOXYGLUCOSE-6-PHOSPHATE PHOSPHATASE 2"/>
    <property type="match status" value="1"/>
</dbReference>
<evidence type="ECO:0008006" key="3">
    <source>
        <dbReference type="Google" id="ProtNLM"/>
    </source>
</evidence>
<accession>A0ABV0EQU8</accession>
<dbReference type="SFLD" id="SFLDG01129">
    <property type="entry name" value="C1.5:_HAD__Beta-PGM__Phosphata"/>
    <property type="match status" value="1"/>
</dbReference>
<dbReference type="InterPro" id="IPR023214">
    <property type="entry name" value="HAD_sf"/>
</dbReference>
<evidence type="ECO:0000313" key="2">
    <source>
        <dbReference type="Proteomes" id="UP000664357"/>
    </source>
</evidence>
<dbReference type="Pfam" id="PF13419">
    <property type="entry name" value="HAD_2"/>
    <property type="match status" value="1"/>
</dbReference>
<sequence length="221" mass="24796">MSQSELKIVIFDMDGLLVDTERVYRDGWEYAAKDHGVQLPAEMFQGWVGKGYHETTEELVRLTNDRELVMAIRKTREEYFYQELAEGRVPPKPYAKEALQAAKKNYTVGLATSTIAKRARDVLAGLDFLQYIDYPVFGDDVERLKPAPDLYLEVLQRAGFTADAGIAVEDSIPGSQAAENAGLKVLMVPDSNFELDVQAVPAGVIQRGKDLQIVLDYLKRH</sequence>
<protein>
    <recommendedName>
        <fullName evidence="3">HAD family phosphatase</fullName>
    </recommendedName>
</protein>
<dbReference type="Gene3D" id="1.10.150.240">
    <property type="entry name" value="Putative phosphatase, domain 2"/>
    <property type="match status" value="1"/>
</dbReference>
<dbReference type="RefSeq" id="WP_207704627.1">
    <property type="nucleotide sequence ID" value="NZ_JAFREL020000001.1"/>
</dbReference>
<dbReference type="Proteomes" id="UP000664357">
    <property type="component" value="Unassembled WGS sequence"/>
</dbReference>
<proteinExistence type="predicted"/>
<dbReference type="InterPro" id="IPR041492">
    <property type="entry name" value="HAD_2"/>
</dbReference>
<dbReference type="Gene3D" id="3.40.50.1000">
    <property type="entry name" value="HAD superfamily/HAD-like"/>
    <property type="match status" value="1"/>
</dbReference>
<dbReference type="InterPro" id="IPR006439">
    <property type="entry name" value="HAD-SF_hydro_IA"/>
</dbReference>
<comment type="caution">
    <text evidence="1">The sequence shown here is derived from an EMBL/GenBank/DDBJ whole genome shotgun (WGS) entry which is preliminary data.</text>
</comment>
<dbReference type="EMBL" id="JAFREL020000001">
    <property type="protein sequence ID" value="MEO1770038.1"/>
    <property type="molecule type" value="Genomic_DNA"/>
</dbReference>
<name>A0ABV0EQU8_9ENTE</name>
<gene>
    <name evidence="1" type="ORF">JZO67_001989</name>
</gene>
<evidence type="ECO:0000313" key="1">
    <source>
        <dbReference type="EMBL" id="MEO1770038.1"/>
    </source>
</evidence>
<dbReference type="SUPFAM" id="SSF56784">
    <property type="entry name" value="HAD-like"/>
    <property type="match status" value="1"/>
</dbReference>
<dbReference type="PANTHER" id="PTHR18901:SF38">
    <property type="entry name" value="PSEUDOURIDINE-5'-PHOSPHATASE"/>
    <property type="match status" value="1"/>
</dbReference>
<dbReference type="NCBIfam" id="TIGR01509">
    <property type="entry name" value="HAD-SF-IA-v3"/>
    <property type="match status" value="1"/>
</dbReference>
<organism evidence="1 2">
    <name type="scientific">Candidatus Enterococcus ferrettii</name>
    <dbReference type="NCBI Taxonomy" id="2815324"/>
    <lineage>
        <taxon>Bacteria</taxon>
        <taxon>Bacillati</taxon>
        <taxon>Bacillota</taxon>
        <taxon>Bacilli</taxon>
        <taxon>Lactobacillales</taxon>
        <taxon>Enterococcaceae</taxon>
        <taxon>Enterococcus</taxon>
    </lineage>
</organism>
<keyword evidence="2" id="KW-1185">Reference proteome</keyword>
<reference evidence="1 2" key="1">
    <citation type="submission" date="2024-02" db="EMBL/GenBank/DDBJ databases">
        <title>The Genome Sequence of Enterococcus sp. DIV0159.</title>
        <authorList>
            <person name="Earl A."/>
            <person name="Manson A."/>
            <person name="Gilmore M."/>
            <person name="Sanders J."/>
            <person name="Shea T."/>
            <person name="Howe W."/>
            <person name="Livny J."/>
            <person name="Cuomo C."/>
            <person name="Neafsey D."/>
            <person name="Birren B."/>
        </authorList>
    </citation>
    <scope>NUCLEOTIDE SEQUENCE [LARGE SCALE GENOMIC DNA]</scope>
    <source>
        <strain evidence="1 2">665A</strain>
    </source>
</reference>